<organism evidence="2 3">
    <name type="scientific">Kibdelosporangium aridum</name>
    <dbReference type="NCBI Taxonomy" id="2030"/>
    <lineage>
        <taxon>Bacteria</taxon>
        <taxon>Bacillati</taxon>
        <taxon>Actinomycetota</taxon>
        <taxon>Actinomycetes</taxon>
        <taxon>Pseudonocardiales</taxon>
        <taxon>Pseudonocardiaceae</taxon>
        <taxon>Kibdelosporangium</taxon>
    </lineage>
</organism>
<gene>
    <name evidence="2" type="ORF">SAMN05661093_04357</name>
</gene>
<reference evidence="2 3" key="1">
    <citation type="submission" date="2017-04" db="EMBL/GenBank/DDBJ databases">
        <authorList>
            <person name="Afonso C.L."/>
            <person name="Miller P.J."/>
            <person name="Scott M.A."/>
            <person name="Spackman E."/>
            <person name="Goraichik I."/>
            <person name="Dimitrov K.M."/>
            <person name="Suarez D.L."/>
            <person name="Swayne D.E."/>
        </authorList>
    </citation>
    <scope>NUCLEOTIDE SEQUENCE [LARGE SCALE GENOMIC DNA]</scope>
    <source>
        <strain evidence="2 3">DSM 43828</strain>
    </source>
</reference>
<dbReference type="AlphaFoldDB" id="A0A1Y5XNL2"/>
<proteinExistence type="predicted"/>
<dbReference type="EMBL" id="FWXV01000003">
    <property type="protein sequence ID" value="SMD08841.1"/>
    <property type="molecule type" value="Genomic_DNA"/>
</dbReference>
<keyword evidence="3" id="KW-1185">Reference proteome</keyword>
<dbReference type="RefSeq" id="WP_200825630.1">
    <property type="nucleotide sequence ID" value="NZ_FWXV01000003.1"/>
</dbReference>
<evidence type="ECO:0000313" key="3">
    <source>
        <dbReference type="Proteomes" id="UP000192674"/>
    </source>
</evidence>
<dbReference type="Proteomes" id="UP000192674">
    <property type="component" value="Unassembled WGS sequence"/>
</dbReference>
<evidence type="ECO:0000259" key="1">
    <source>
        <dbReference type="Pfam" id="PF16170"/>
    </source>
</evidence>
<dbReference type="Pfam" id="PF16170">
    <property type="entry name" value="DUF4873"/>
    <property type="match status" value="1"/>
</dbReference>
<protein>
    <recommendedName>
        <fullName evidence="1">DUF4873 domain-containing protein</fullName>
    </recommendedName>
</protein>
<dbReference type="InterPro" id="IPR032371">
    <property type="entry name" value="DUF4873"/>
</dbReference>
<feature type="domain" description="DUF4873" evidence="1">
    <location>
        <begin position="121"/>
        <end position="210"/>
    </location>
</feature>
<sequence>MKVALIDVPDRMIRMLPGFAVVLLDEAVGYEFDPRCDMWTVTAPNGRTTTARVIVTSFPVPGPNAFVFEHNNYRYIARCLRMMGLQDARRIEVRPEARISYRRKPDPHNYIFTPYESDLDETHRGPAVLTVDGTQIDVKVHLMGHLQPIDGSYRWYGRIFADPDVTSAHKSGRNDVTVRIPGGQDRAGRLTEVDPWGNIRITGSGRPPFPYP</sequence>
<evidence type="ECO:0000313" key="2">
    <source>
        <dbReference type="EMBL" id="SMD08841.1"/>
    </source>
</evidence>
<name>A0A1Y5XNL2_KIBAR</name>
<accession>A0A1Y5XNL2</accession>